<reference evidence="3 4" key="1">
    <citation type="journal article" date="2014" name="Int. J. Syst. Evol. Microbiol.">
        <title>Listeria floridensis sp. nov., Listeria aquatica sp. nov., Listeria cornellensis sp. nov., Listeria riparia sp. nov. and Listeria grandensis sp. nov., from agricultural and natural environments.</title>
        <authorList>
            <person name="den Bakker H.C."/>
            <person name="Warchocki S."/>
            <person name="Wright E.M."/>
            <person name="Allred A.F."/>
            <person name="Ahlstrom C."/>
            <person name="Manuel C.S."/>
            <person name="Stasiewicz M.J."/>
            <person name="Burrell A."/>
            <person name="Roof S."/>
            <person name="Strawn L."/>
            <person name="Fortes E.D."/>
            <person name="Nightingale K.K."/>
            <person name="Kephart D."/>
            <person name="Wiedmann M."/>
        </authorList>
    </citation>
    <scope>NUCLEOTIDE SEQUENCE [LARGE SCALE GENOMIC DNA]</scope>
    <source>
        <strain evidence="3 4">FSL S10-1187</strain>
    </source>
</reference>
<dbReference type="Proteomes" id="UP000019249">
    <property type="component" value="Unassembled WGS sequence"/>
</dbReference>
<dbReference type="Gene3D" id="3.10.20.320">
    <property type="entry name" value="Putative peptidoglycan bound protein (lpxtg motif)"/>
    <property type="match status" value="1"/>
</dbReference>
<sequence>MQNTSGNVNGTFGTKPQTMILTYGKSQGQVTINYQDGQGNVIKKTAVLKEDIGSHYVATAKDIPGYRLRRISGNQPGEFRSEDEPVTFVYAKIVSIATLKRDRIALMEELGSKKPELGRSLNRSLLEKKRLKLVLRKIGSLCRLKDVRTESVFHRRQESVAKVKYRQTHGSLPSTGDVDSVFDIVIGALLILESKDLLGTIDKRKGV</sequence>
<evidence type="ECO:0000313" key="4">
    <source>
        <dbReference type="Proteomes" id="UP000019249"/>
    </source>
</evidence>
<feature type="domain" description="MucBP" evidence="2">
    <location>
        <begin position="4"/>
        <end position="23"/>
    </location>
</feature>
<protein>
    <recommendedName>
        <fullName evidence="2">MucBP domain-containing protein</fullName>
    </recommendedName>
</protein>
<feature type="domain" description="MucBP" evidence="2">
    <location>
        <begin position="29"/>
        <end position="90"/>
    </location>
</feature>
<organism evidence="3 4">
    <name type="scientific">Listeria floridensis FSL S10-1187</name>
    <dbReference type="NCBI Taxonomy" id="1265817"/>
    <lineage>
        <taxon>Bacteria</taxon>
        <taxon>Bacillati</taxon>
        <taxon>Bacillota</taxon>
        <taxon>Bacilli</taxon>
        <taxon>Bacillales</taxon>
        <taxon>Listeriaceae</taxon>
        <taxon>Listeria</taxon>
    </lineage>
</organism>
<gene>
    <name evidence="3" type="ORF">MFLO_10683</name>
</gene>
<evidence type="ECO:0000259" key="2">
    <source>
        <dbReference type="Pfam" id="PF06458"/>
    </source>
</evidence>
<evidence type="ECO:0000313" key="3">
    <source>
        <dbReference type="EMBL" id="EUJ30282.1"/>
    </source>
</evidence>
<comment type="caution">
    <text evidence="3">The sequence shown here is derived from an EMBL/GenBank/DDBJ whole genome shotgun (WGS) entry which is preliminary data.</text>
</comment>
<dbReference type="Pfam" id="PF06458">
    <property type="entry name" value="MucBP"/>
    <property type="match status" value="2"/>
</dbReference>
<accession>A0ABP3AYE3</accession>
<dbReference type="EMBL" id="AODF01000024">
    <property type="protein sequence ID" value="EUJ30282.1"/>
    <property type="molecule type" value="Genomic_DNA"/>
</dbReference>
<keyword evidence="1" id="KW-0677">Repeat</keyword>
<dbReference type="InterPro" id="IPR009459">
    <property type="entry name" value="MucBP_dom"/>
</dbReference>
<proteinExistence type="predicted"/>
<name>A0ABP3AYE3_9LIST</name>
<keyword evidence="4" id="KW-1185">Reference proteome</keyword>
<evidence type="ECO:0000256" key="1">
    <source>
        <dbReference type="ARBA" id="ARBA00022737"/>
    </source>
</evidence>